<reference evidence="2" key="1">
    <citation type="submission" date="2020-04" db="EMBL/GenBank/DDBJ databases">
        <title>Comparative genomics of oral phylogroup-2 Treponema strains.</title>
        <authorList>
            <person name="Zeng H."/>
            <person name="Chan Y.K."/>
            <person name="Watt R.M."/>
        </authorList>
    </citation>
    <scope>NUCLEOTIDE SEQUENCE</scope>
    <source>
        <strain evidence="2">OMZ 905</strain>
    </source>
</reference>
<dbReference type="PANTHER" id="PTHR40275:SF1">
    <property type="entry name" value="SSL7038 PROTEIN"/>
    <property type="match status" value="1"/>
</dbReference>
<dbReference type="Proteomes" id="UP001056981">
    <property type="component" value="Chromosome"/>
</dbReference>
<dbReference type="RefSeq" id="WP_253718089.1">
    <property type="nucleotide sequence ID" value="NZ_CP051522.1"/>
</dbReference>
<dbReference type="NCBIfam" id="TIGR02684">
    <property type="entry name" value="dnstrm_HI1420"/>
    <property type="match status" value="1"/>
</dbReference>
<protein>
    <submittedName>
        <fullName evidence="2">Addiction module antidote protein</fullName>
    </submittedName>
</protein>
<dbReference type="PANTHER" id="PTHR40275">
    <property type="entry name" value="SSL7038 PROTEIN"/>
    <property type="match status" value="1"/>
</dbReference>
<dbReference type="InterPro" id="IPR010982">
    <property type="entry name" value="Lambda_DNA-bd_dom_sf"/>
</dbReference>
<dbReference type="CDD" id="cd00093">
    <property type="entry name" value="HTH_XRE"/>
    <property type="match status" value="1"/>
</dbReference>
<feature type="domain" description="HTH cro/C1-type" evidence="1">
    <location>
        <begin position="51"/>
        <end position="94"/>
    </location>
</feature>
<dbReference type="EMBL" id="CP051635">
    <property type="protein sequence ID" value="UTD00542.1"/>
    <property type="molecule type" value="Genomic_DNA"/>
</dbReference>
<dbReference type="PROSITE" id="PS50943">
    <property type="entry name" value="HTH_CROC1"/>
    <property type="match status" value="1"/>
</dbReference>
<dbReference type="SUPFAM" id="SSF47413">
    <property type="entry name" value="lambda repressor-like DNA-binding domains"/>
    <property type="match status" value="1"/>
</dbReference>
<sequence length="104" mass="11722">MKISKWDAADYLRTRKDIAIYLDEILKIAREDNTPELFIEALGDVTRAQGMADLAKTIDVSRESLYKSLSKKGNPSFSTIFKVLEFLNLEISIAAPKTLKQVSI</sequence>
<name>A0A9Q9EXM4_TREDN</name>
<accession>A0A9Q9EXM4</accession>
<dbReference type="AlphaFoldDB" id="A0A9Q9EXM4"/>
<gene>
    <name evidence="2" type="ORF">E4N86_07450</name>
</gene>
<dbReference type="InterPro" id="IPR014057">
    <property type="entry name" value="HI1420"/>
</dbReference>
<evidence type="ECO:0000313" key="2">
    <source>
        <dbReference type="EMBL" id="UTD00542.1"/>
    </source>
</evidence>
<proteinExistence type="predicted"/>
<organism evidence="2 3">
    <name type="scientific">Treponema denticola</name>
    <dbReference type="NCBI Taxonomy" id="158"/>
    <lineage>
        <taxon>Bacteria</taxon>
        <taxon>Pseudomonadati</taxon>
        <taxon>Spirochaetota</taxon>
        <taxon>Spirochaetia</taxon>
        <taxon>Spirochaetales</taxon>
        <taxon>Treponemataceae</taxon>
        <taxon>Treponema</taxon>
    </lineage>
</organism>
<dbReference type="InterPro" id="IPR001387">
    <property type="entry name" value="Cro/C1-type_HTH"/>
</dbReference>
<dbReference type="Pfam" id="PF21716">
    <property type="entry name" value="dnstrm_HI1420"/>
    <property type="match status" value="1"/>
</dbReference>
<dbReference type="GO" id="GO:0003677">
    <property type="term" value="F:DNA binding"/>
    <property type="evidence" value="ECO:0007669"/>
    <property type="project" value="InterPro"/>
</dbReference>
<evidence type="ECO:0000259" key="1">
    <source>
        <dbReference type="PROSITE" id="PS50943"/>
    </source>
</evidence>
<evidence type="ECO:0000313" key="3">
    <source>
        <dbReference type="Proteomes" id="UP001056981"/>
    </source>
</evidence>